<dbReference type="EMBL" id="JAHLPM010000012">
    <property type="protein sequence ID" value="MBU5439187.1"/>
    <property type="molecule type" value="Genomic_DNA"/>
</dbReference>
<reference evidence="4 5" key="1">
    <citation type="submission" date="2021-06" db="EMBL/GenBank/DDBJ databases">
        <authorList>
            <person name="Sun Q."/>
            <person name="Li D."/>
        </authorList>
    </citation>
    <scope>NUCLEOTIDE SEQUENCE [LARGE SCALE GENOMIC DNA]</scope>
    <source>
        <strain evidence="4 5">MSJ-40</strain>
    </source>
</reference>
<evidence type="ECO:0000313" key="4">
    <source>
        <dbReference type="EMBL" id="MBU5439187.1"/>
    </source>
</evidence>
<dbReference type="PANTHER" id="PTHR30349:SF41">
    <property type="entry name" value="INTEGRASE_RECOMBINASE PROTEIN MJ0367-RELATED"/>
    <property type="match status" value="1"/>
</dbReference>
<accession>A0ABS6E8F2</accession>
<gene>
    <name evidence="4" type="ORF">KQI42_14285</name>
</gene>
<sequence length="115" mass="13603">MKHKTIFYLVYSSRLRVGEAVRLKVNDIDEDRMLVHILQGKGRKDRYTLLSQIALDDVSVYTLRHSFATHLLESETDIRNIQELLGHSRWKTTEIYTYVSKNSIRKIRSSLDEMF</sequence>
<evidence type="ECO:0000313" key="5">
    <source>
        <dbReference type="Proteomes" id="UP000749471"/>
    </source>
</evidence>
<comment type="similarity">
    <text evidence="1">Belongs to the 'phage' integrase family.</text>
</comment>
<comment type="caution">
    <text evidence="4">The sequence shown here is derived from an EMBL/GenBank/DDBJ whole genome shotgun (WGS) entry which is preliminary data.</text>
</comment>
<keyword evidence="2" id="KW-0238">DNA-binding</keyword>
<dbReference type="PROSITE" id="PS51898">
    <property type="entry name" value="TYR_RECOMBINASE"/>
    <property type="match status" value="1"/>
</dbReference>
<keyword evidence="5" id="KW-1185">Reference proteome</keyword>
<dbReference type="InterPro" id="IPR050090">
    <property type="entry name" value="Tyrosine_recombinase_XerCD"/>
</dbReference>
<dbReference type="PANTHER" id="PTHR30349">
    <property type="entry name" value="PHAGE INTEGRASE-RELATED"/>
    <property type="match status" value="1"/>
</dbReference>
<name>A0ABS6E8F2_9FIRM</name>
<evidence type="ECO:0000259" key="3">
    <source>
        <dbReference type="PROSITE" id="PS51898"/>
    </source>
</evidence>
<organism evidence="4 5">
    <name type="scientific">Tissierella simiarum</name>
    <dbReference type="NCBI Taxonomy" id="2841534"/>
    <lineage>
        <taxon>Bacteria</taxon>
        <taxon>Bacillati</taxon>
        <taxon>Bacillota</taxon>
        <taxon>Tissierellia</taxon>
        <taxon>Tissierellales</taxon>
        <taxon>Tissierellaceae</taxon>
        <taxon>Tissierella</taxon>
    </lineage>
</organism>
<evidence type="ECO:0000256" key="2">
    <source>
        <dbReference type="ARBA" id="ARBA00023125"/>
    </source>
</evidence>
<dbReference type="InterPro" id="IPR002104">
    <property type="entry name" value="Integrase_catalytic"/>
</dbReference>
<proteinExistence type="inferred from homology"/>
<dbReference type="Pfam" id="PF00589">
    <property type="entry name" value="Phage_integrase"/>
    <property type="match status" value="2"/>
</dbReference>
<dbReference type="Proteomes" id="UP000749471">
    <property type="component" value="Unassembled WGS sequence"/>
</dbReference>
<feature type="domain" description="Tyr recombinase" evidence="3">
    <location>
        <begin position="1"/>
        <end position="109"/>
    </location>
</feature>
<dbReference type="RefSeq" id="WP_216520929.1">
    <property type="nucleotide sequence ID" value="NZ_JAHLPM010000012.1"/>
</dbReference>
<evidence type="ECO:0000256" key="1">
    <source>
        <dbReference type="ARBA" id="ARBA00008857"/>
    </source>
</evidence>
<protein>
    <submittedName>
        <fullName evidence="4">Tyrosine-type recombinase/integrase</fullName>
    </submittedName>
</protein>